<feature type="compositionally biased region" description="Low complexity" evidence="2">
    <location>
        <begin position="428"/>
        <end position="437"/>
    </location>
</feature>
<protein>
    <recommendedName>
        <fullName evidence="3">E2F/DP family winged-helix DNA-binding domain-containing protein</fullName>
    </recommendedName>
</protein>
<feature type="region of interest" description="Disordered" evidence="2">
    <location>
        <begin position="773"/>
        <end position="794"/>
    </location>
</feature>
<gene>
    <name evidence="4" type="ORF">K457DRAFT_137753</name>
</gene>
<feature type="compositionally biased region" description="Basic and acidic residues" evidence="2">
    <location>
        <begin position="998"/>
        <end position="1012"/>
    </location>
</feature>
<reference evidence="4 5" key="1">
    <citation type="submission" date="2016-05" db="EMBL/GenBank/DDBJ databases">
        <title>Genome sequencing reveals origins of a unique bacterial endosymbiosis in the earliest lineages of terrestrial Fungi.</title>
        <authorList>
            <consortium name="DOE Joint Genome Institute"/>
            <person name="Uehling J."/>
            <person name="Gryganskyi A."/>
            <person name="Hameed K."/>
            <person name="Tschaplinski T."/>
            <person name="Misztal P."/>
            <person name="Wu S."/>
            <person name="Desiro A."/>
            <person name="Vande Pol N."/>
            <person name="Du Z.-Y."/>
            <person name="Zienkiewicz A."/>
            <person name="Zienkiewicz K."/>
            <person name="Morin E."/>
            <person name="Tisserant E."/>
            <person name="Splivallo R."/>
            <person name="Hainaut M."/>
            <person name="Henrissat B."/>
            <person name="Ohm R."/>
            <person name="Kuo A."/>
            <person name="Yan J."/>
            <person name="Lipzen A."/>
            <person name="Nolan M."/>
            <person name="Labutti K."/>
            <person name="Barry K."/>
            <person name="Goldstein A."/>
            <person name="Labbe J."/>
            <person name="Schadt C."/>
            <person name="Tuskan G."/>
            <person name="Grigoriev I."/>
            <person name="Martin F."/>
            <person name="Vilgalys R."/>
            <person name="Bonito G."/>
        </authorList>
    </citation>
    <scope>NUCLEOTIDE SEQUENCE [LARGE SCALE GENOMIC DNA]</scope>
    <source>
        <strain evidence="4 5">AG-77</strain>
    </source>
</reference>
<keyword evidence="1" id="KW-0804">Transcription</keyword>
<dbReference type="SMART" id="SM01372">
    <property type="entry name" value="E2F_TDP"/>
    <property type="match status" value="1"/>
</dbReference>
<comment type="subcellular location">
    <subcellularLocation>
        <location evidence="1">Nucleus</location>
    </subcellularLocation>
</comment>
<feature type="region of interest" description="Disordered" evidence="2">
    <location>
        <begin position="842"/>
        <end position="868"/>
    </location>
</feature>
<feature type="compositionally biased region" description="Low complexity" evidence="2">
    <location>
        <begin position="668"/>
        <end position="684"/>
    </location>
</feature>
<feature type="compositionally biased region" description="Basic residues" evidence="2">
    <location>
        <begin position="76"/>
        <end position="86"/>
    </location>
</feature>
<feature type="compositionally biased region" description="Acidic residues" evidence="2">
    <location>
        <begin position="655"/>
        <end position="664"/>
    </location>
</feature>
<feature type="compositionally biased region" description="Low complexity" evidence="2">
    <location>
        <begin position="504"/>
        <end position="517"/>
    </location>
</feature>
<feature type="compositionally biased region" description="Low complexity" evidence="2">
    <location>
        <begin position="161"/>
        <end position="171"/>
    </location>
</feature>
<evidence type="ECO:0000313" key="4">
    <source>
        <dbReference type="EMBL" id="OAQ29554.1"/>
    </source>
</evidence>
<feature type="compositionally biased region" description="Basic residues" evidence="2">
    <location>
        <begin position="957"/>
        <end position="967"/>
    </location>
</feature>
<feature type="region of interest" description="Disordered" evidence="2">
    <location>
        <begin position="393"/>
        <end position="464"/>
    </location>
</feature>
<feature type="region of interest" description="Disordered" evidence="2">
    <location>
        <begin position="915"/>
        <end position="1087"/>
    </location>
</feature>
<feature type="compositionally biased region" description="Basic and acidic residues" evidence="2">
    <location>
        <begin position="1078"/>
        <end position="1087"/>
    </location>
</feature>
<feature type="compositionally biased region" description="Basic residues" evidence="2">
    <location>
        <begin position="694"/>
        <end position="707"/>
    </location>
</feature>
<feature type="compositionally biased region" description="Polar residues" evidence="2">
    <location>
        <begin position="308"/>
        <end position="330"/>
    </location>
</feature>
<feature type="compositionally biased region" description="Basic residues" evidence="2">
    <location>
        <begin position="1057"/>
        <end position="1077"/>
    </location>
</feature>
<feature type="domain" description="E2F/DP family winged-helix DNA-binding" evidence="3">
    <location>
        <begin position="738"/>
        <end position="824"/>
    </location>
</feature>
<keyword evidence="1" id="KW-0539">Nucleus</keyword>
<feature type="compositionally biased region" description="Low complexity" evidence="2">
    <location>
        <begin position="10"/>
        <end position="69"/>
    </location>
</feature>
<feature type="compositionally biased region" description="Acidic residues" evidence="2">
    <location>
        <begin position="857"/>
        <end position="868"/>
    </location>
</feature>
<dbReference type="GO" id="GO:0005667">
    <property type="term" value="C:transcription regulator complex"/>
    <property type="evidence" value="ECO:0007669"/>
    <property type="project" value="InterPro"/>
</dbReference>
<dbReference type="Proteomes" id="UP000078512">
    <property type="component" value="Unassembled WGS sequence"/>
</dbReference>
<comment type="similarity">
    <text evidence="1">Belongs to the E2F/DP family.</text>
</comment>
<dbReference type="Pfam" id="PF02319">
    <property type="entry name" value="WHD_E2F_TDP"/>
    <property type="match status" value="1"/>
</dbReference>
<evidence type="ECO:0000256" key="1">
    <source>
        <dbReference type="RuleBase" id="RU003796"/>
    </source>
</evidence>
<dbReference type="SUPFAM" id="SSF46785">
    <property type="entry name" value="Winged helix' DNA-binding domain"/>
    <property type="match status" value="1"/>
</dbReference>
<sequence>MTPSDRLLNQQQHPQQQHPPYSHSHVHPTHSPQQYHQQQQQQQQHQQQQQDQHYQHQQHLPPHLQQQQHSNNNTKHSYHHHHHHHQQQQIQQHYDHDQQLQQHPEQQQLTYSQQQQLQQQQQQQQQRDYTDSPHYRAARYSDSPSYHAPEGAPRSPHGINSSNSPSQSYASHPHPQHHLHFLNNNSSSNLNQQNSTPPSSSSSSSTMGYYPHDHPPQPDNHHHSQHMTSPLSRQSESQDSSPLRDRVYSHSQPHGHHRHDLQHQHRPWEPSPDRSSSSYAAPHRQEPTQGTPPSAPPPAHDNTAHPYPSQSYPTTYDSTPIQQTHSSSGHPSPAQAPPGSDRSWSSYPRSSSVLSHRHDRSLGTPIESSAADHTVYTQQEVIADRHYVLTSLSSSTHSVPHPRLSSHPQPSHPPSQEPTPMGTQSHGTTTPTLDTTPIPLPRPESALSSPASHHRPTVPRRAPQGHEPAFLADLANESNPKVSQKNLRIRTQWSVDRKSTGDCPPLSYQSTSSQTLSADSRHSPATPRSTLPHSALRAGSVFDHPKVPFQPHPALPAHFAHPGHQLLYISESPVEYRHTSHDQDDHDMEHCSEQDDVREREHEEEEEDDDDDDDGQPVSKHARLDRPMDTQPIVPSPLRTKSRPAHMLREGGRGDEDEDDDDNEEGHSTFASSSSSRKPSIGGSPLREDTKPAGKARAKATPRKKAPRQQSVQAALDYAFAELDEDNHGQEGAGSQSLHGKGLGYYAPLVCDHVEARGVTTYNDVVNDLAGIPAGTPQADRADGTNPQEPAGQGNIRRRVYDALNILQALDIISMDKKEICWIGLQDARVIREASRRVSGANLPARTLTQQERDGADESEEPEDDDMEIEQLQKEVEAMKLKNALEMAQLQDQVARHVQLNNLIKRNKQLESKELERQERRRLRKQEREEKRVHSGDGHSKDMDEKQRMGSDEHKKRSERRHHRHSTPRLDKQGEGGEEGQVTGQVVGDETEEDIDEETARRIRKMERQERREKRHGHHASRQGTPRVDLGEDGSHEHEGANDNGEAGQPEDEEARRLRKQERRERRERKEKRAHKRQEKEAAIERANAEEGQRIQLPFVIVRIPGYAGQSSDSEANISVVRRMREDHRPRKSGKSKRHCGVTGDETTMVEIKIPHQDELSIISDTEILGDLGMNTVSLNELKEMLPEDMIPSGCFATATGAGARAAGEISSHEMTDSGVDVRVTVSNGYERAMVCS</sequence>
<dbReference type="Gene3D" id="1.10.10.10">
    <property type="entry name" value="Winged helix-like DNA-binding domain superfamily/Winged helix DNA-binding domain"/>
    <property type="match status" value="1"/>
</dbReference>
<feature type="compositionally biased region" description="Low complexity" evidence="2">
    <location>
        <begin position="99"/>
        <end position="126"/>
    </location>
</feature>
<feature type="compositionally biased region" description="Low complexity" evidence="2">
    <location>
        <begin position="340"/>
        <end position="354"/>
    </location>
</feature>
<dbReference type="STRING" id="1314771.A0A197JZ83"/>
<keyword evidence="1" id="KW-0238">DNA-binding</keyword>
<feature type="compositionally biased region" description="Basic and acidic residues" evidence="2">
    <location>
        <begin position="1029"/>
        <end position="1041"/>
    </location>
</feature>
<evidence type="ECO:0000256" key="2">
    <source>
        <dbReference type="SAM" id="MobiDB-lite"/>
    </source>
</evidence>
<dbReference type="InterPro" id="IPR036390">
    <property type="entry name" value="WH_DNA-bd_sf"/>
</dbReference>
<evidence type="ECO:0000259" key="3">
    <source>
        <dbReference type="SMART" id="SM01372"/>
    </source>
</evidence>
<dbReference type="GO" id="GO:0005634">
    <property type="term" value="C:nucleus"/>
    <property type="evidence" value="ECO:0007669"/>
    <property type="project" value="UniProtKB-SubCell"/>
</dbReference>
<feature type="compositionally biased region" description="Basic and acidic residues" evidence="2">
    <location>
        <begin position="926"/>
        <end position="956"/>
    </location>
</feature>
<feature type="compositionally biased region" description="Low complexity" evidence="2">
    <location>
        <begin position="182"/>
        <end position="206"/>
    </location>
</feature>
<feature type="compositionally biased region" description="Low complexity" evidence="2">
    <location>
        <begin position="393"/>
        <end position="409"/>
    </location>
</feature>
<name>A0A197JZ83_9FUNG</name>
<dbReference type="PANTHER" id="PTHR12548">
    <property type="entry name" value="TRANSCRIPTION FACTOR DP"/>
    <property type="match status" value="1"/>
</dbReference>
<organism evidence="4 5">
    <name type="scientific">Linnemannia elongata AG-77</name>
    <dbReference type="NCBI Taxonomy" id="1314771"/>
    <lineage>
        <taxon>Eukaryota</taxon>
        <taxon>Fungi</taxon>
        <taxon>Fungi incertae sedis</taxon>
        <taxon>Mucoromycota</taxon>
        <taxon>Mortierellomycotina</taxon>
        <taxon>Mortierellomycetes</taxon>
        <taxon>Mortierellales</taxon>
        <taxon>Mortierellaceae</taxon>
        <taxon>Linnemannia</taxon>
    </lineage>
</organism>
<dbReference type="AlphaFoldDB" id="A0A197JZ83"/>
<dbReference type="PANTHER" id="PTHR12548:SF9">
    <property type="entry name" value="TRANSCRIPTION FACTOR DP"/>
    <property type="match status" value="1"/>
</dbReference>
<feature type="compositionally biased region" description="Polar residues" evidence="2">
    <location>
        <begin position="227"/>
        <end position="241"/>
    </location>
</feature>
<dbReference type="InterPro" id="IPR036388">
    <property type="entry name" value="WH-like_DNA-bd_sf"/>
</dbReference>
<dbReference type="GO" id="GO:0051726">
    <property type="term" value="P:regulation of cell cycle"/>
    <property type="evidence" value="ECO:0007669"/>
    <property type="project" value="InterPro"/>
</dbReference>
<dbReference type="OrthoDB" id="552115at2759"/>
<evidence type="ECO:0000313" key="5">
    <source>
        <dbReference type="Proteomes" id="UP000078512"/>
    </source>
</evidence>
<keyword evidence="5" id="KW-1185">Reference proteome</keyword>
<dbReference type="InterPro" id="IPR003316">
    <property type="entry name" value="E2F_WHTH_DNA-bd_dom"/>
</dbReference>
<dbReference type="EMBL" id="KV442040">
    <property type="protein sequence ID" value="OAQ29554.1"/>
    <property type="molecule type" value="Genomic_DNA"/>
</dbReference>
<proteinExistence type="inferred from homology"/>
<dbReference type="InterPro" id="IPR015648">
    <property type="entry name" value="Transcrpt_fac_DP"/>
</dbReference>
<feature type="compositionally biased region" description="Acidic residues" evidence="2">
    <location>
        <begin position="602"/>
        <end position="615"/>
    </location>
</feature>
<feature type="compositionally biased region" description="Basic and acidic residues" evidence="2">
    <location>
        <begin position="575"/>
        <end position="601"/>
    </location>
</feature>
<feature type="region of interest" description="Disordered" evidence="2">
    <location>
        <begin position="496"/>
        <end position="532"/>
    </location>
</feature>
<keyword evidence="1" id="KW-0805">Transcription regulation</keyword>
<dbReference type="GO" id="GO:0000977">
    <property type="term" value="F:RNA polymerase II transcription regulatory region sequence-specific DNA binding"/>
    <property type="evidence" value="ECO:0007669"/>
    <property type="project" value="TreeGrafter"/>
</dbReference>
<feature type="region of interest" description="Disordered" evidence="2">
    <location>
        <begin position="1"/>
        <end position="371"/>
    </location>
</feature>
<dbReference type="GO" id="GO:0000981">
    <property type="term" value="F:DNA-binding transcription factor activity, RNA polymerase II-specific"/>
    <property type="evidence" value="ECO:0007669"/>
    <property type="project" value="TreeGrafter"/>
</dbReference>
<feature type="region of interest" description="Disordered" evidence="2">
    <location>
        <begin position="575"/>
        <end position="711"/>
    </location>
</feature>
<feature type="compositionally biased region" description="Basic and acidic residues" evidence="2">
    <location>
        <begin position="261"/>
        <end position="272"/>
    </location>
</feature>
<accession>A0A197JZ83</accession>
<feature type="compositionally biased region" description="Basic and acidic residues" evidence="2">
    <location>
        <begin position="211"/>
        <end position="222"/>
    </location>
</feature>